<dbReference type="Gene3D" id="3.30.2110.10">
    <property type="entry name" value="CbiD-like"/>
    <property type="match status" value="1"/>
</dbReference>
<keyword evidence="4 5" id="KW-0949">S-adenosyl-L-methionine</keyword>
<comment type="catalytic activity">
    <reaction evidence="5">
        <text>Co-precorrin-5B + S-adenosyl-L-methionine = Co-precorrin-6A + S-adenosyl-L-homocysteine</text>
        <dbReference type="Rhea" id="RHEA:26285"/>
        <dbReference type="ChEBI" id="CHEBI:57856"/>
        <dbReference type="ChEBI" id="CHEBI:59789"/>
        <dbReference type="ChEBI" id="CHEBI:60063"/>
        <dbReference type="ChEBI" id="CHEBI:60064"/>
        <dbReference type="EC" id="2.1.1.195"/>
    </reaction>
</comment>
<keyword evidence="2 5" id="KW-0489">Methyltransferase</keyword>
<evidence type="ECO:0000256" key="2">
    <source>
        <dbReference type="ARBA" id="ARBA00022603"/>
    </source>
</evidence>
<dbReference type="AlphaFoldDB" id="A0A6H1WTC0"/>
<proteinExistence type="inferred from homology"/>
<dbReference type="InterPro" id="IPR002748">
    <property type="entry name" value="CbiD"/>
</dbReference>
<evidence type="ECO:0000313" key="7">
    <source>
        <dbReference type="Proteomes" id="UP000501253"/>
    </source>
</evidence>
<dbReference type="PANTHER" id="PTHR35863:SF1">
    <property type="entry name" value="COBALT-PRECORRIN-5B C(1)-METHYLTRANSFERASE"/>
    <property type="match status" value="1"/>
</dbReference>
<evidence type="ECO:0000256" key="1">
    <source>
        <dbReference type="ARBA" id="ARBA00022573"/>
    </source>
</evidence>
<dbReference type="EMBL" id="CP042909">
    <property type="protein sequence ID" value="QJA06428.1"/>
    <property type="molecule type" value="Genomic_DNA"/>
</dbReference>
<dbReference type="KEGG" id="tmai:FVE67_06260"/>
<dbReference type="GO" id="GO:0008168">
    <property type="term" value="F:methyltransferase activity"/>
    <property type="evidence" value="ECO:0007669"/>
    <property type="project" value="UniProtKB-UniRule"/>
</dbReference>
<dbReference type="RefSeq" id="WP_168719778.1">
    <property type="nucleotide sequence ID" value="NZ_CP042909.1"/>
</dbReference>
<dbReference type="EC" id="2.1.1.195" evidence="5"/>
<dbReference type="SUPFAM" id="SSF111342">
    <property type="entry name" value="CbiD-like"/>
    <property type="match status" value="1"/>
</dbReference>
<gene>
    <name evidence="5 6" type="primary">cbiD</name>
    <name evidence="6" type="ORF">FVE67_06260</name>
</gene>
<dbReference type="HAMAP" id="MF_00787">
    <property type="entry name" value="CbiD"/>
    <property type="match status" value="1"/>
</dbReference>
<comment type="function">
    <text evidence="5">Catalyzes the methylation of C-1 in cobalt-precorrin-5B to form cobalt-precorrin-6A.</text>
</comment>
<organism evidence="6 7">
    <name type="scientific">Thermosulfurimonas marina</name>
    <dbReference type="NCBI Taxonomy" id="2047767"/>
    <lineage>
        <taxon>Bacteria</taxon>
        <taxon>Pseudomonadati</taxon>
        <taxon>Thermodesulfobacteriota</taxon>
        <taxon>Thermodesulfobacteria</taxon>
        <taxon>Thermodesulfobacteriales</taxon>
        <taxon>Thermodesulfobacteriaceae</taxon>
        <taxon>Thermosulfurimonas</taxon>
    </lineage>
</organism>
<keyword evidence="1 5" id="KW-0169">Cobalamin biosynthesis</keyword>
<protein>
    <recommendedName>
        <fullName evidence="5">Cobalt-precorrin-5B C(1)-methyltransferase</fullName>
        <ecNumber evidence="5">2.1.1.195</ecNumber>
    </recommendedName>
    <alternativeName>
        <fullName evidence="5">Cobalt-precorrin-6A synthase</fullName>
    </alternativeName>
</protein>
<dbReference type="GO" id="GO:0032259">
    <property type="term" value="P:methylation"/>
    <property type="evidence" value="ECO:0007669"/>
    <property type="project" value="UniProtKB-KW"/>
</dbReference>
<dbReference type="GO" id="GO:0019251">
    <property type="term" value="P:anaerobic cobalamin biosynthetic process"/>
    <property type="evidence" value="ECO:0007669"/>
    <property type="project" value="UniProtKB-UniRule"/>
</dbReference>
<dbReference type="Pfam" id="PF01888">
    <property type="entry name" value="CbiD"/>
    <property type="match status" value="1"/>
</dbReference>
<dbReference type="UniPathway" id="UPA00148">
    <property type="reaction ID" value="UER00227"/>
</dbReference>
<dbReference type="NCBIfam" id="TIGR00312">
    <property type="entry name" value="cbiD"/>
    <property type="match status" value="1"/>
</dbReference>
<sequence>MKKRRLREGFTTGACAAAAAKAAALALKGETPREVEIPFPDGRRRRLPVAWARKTGPHTAEAAVIKDAGDDPDVTHGAEIRVCLRPGRTKGLLFKAGPGVGRVTKPGLPVPPGEPAINPGPRRMIQEALAEVFPPEGLEVEISVPGGETLAQKTLNPRLGIIGGLSILGTTGLVKPLSAEAWLATIESCLSVARAVGLSQVVLSFGRTSEMAHQKTYGFPEEAYILMGDYLEFTLKKTREAGFQKAVLCGQWAKLLKCALCVEKPPRVPEPYGFTTHVRHGVIRGREALEFLRKLGLAPPFPEKPFNTAREVFLFLETLPRKTQEGIFRAVLSRAKALAQTLAPGLNLSVVLVNYRREVVFEF</sequence>
<dbReference type="Proteomes" id="UP000501253">
    <property type="component" value="Chromosome"/>
</dbReference>
<comment type="pathway">
    <text evidence="5">Cofactor biosynthesis; adenosylcobalamin biosynthesis; cob(II)yrinate a,c-diamide from sirohydrochlorin (anaerobic route): step 6/10.</text>
</comment>
<keyword evidence="3 5" id="KW-0808">Transferase</keyword>
<evidence type="ECO:0000256" key="5">
    <source>
        <dbReference type="HAMAP-Rule" id="MF_00787"/>
    </source>
</evidence>
<accession>A0A6H1WTC0</accession>
<reference evidence="6 7" key="1">
    <citation type="submission" date="2019-08" db="EMBL/GenBank/DDBJ databases">
        <title>Complete genome sequence of Thermosulfurimonas marina SU872T, an anaerobic thermophilic chemolithoautotrophic bacterium isolated from a shallow marine hydrothermal vent.</title>
        <authorList>
            <person name="Allioux M."/>
            <person name="Jebbar M."/>
            <person name="Slobodkina G."/>
            <person name="Slobodkin A."/>
            <person name="Moalic Y."/>
            <person name="Frolova A."/>
            <person name="Shao Z."/>
            <person name="Alain K."/>
        </authorList>
    </citation>
    <scope>NUCLEOTIDE SEQUENCE [LARGE SCALE GENOMIC DNA]</scope>
    <source>
        <strain evidence="6 7">SU872</strain>
    </source>
</reference>
<evidence type="ECO:0000256" key="4">
    <source>
        <dbReference type="ARBA" id="ARBA00022691"/>
    </source>
</evidence>
<dbReference type="InterPro" id="IPR036074">
    <property type="entry name" value="CbiD_sf"/>
</dbReference>
<dbReference type="PIRSF" id="PIRSF026782">
    <property type="entry name" value="CbiD"/>
    <property type="match status" value="1"/>
</dbReference>
<dbReference type="PANTHER" id="PTHR35863">
    <property type="entry name" value="COBALT-PRECORRIN-5B C(1)-METHYLTRANSFERASE"/>
    <property type="match status" value="1"/>
</dbReference>
<comment type="similarity">
    <text evidence="5">Belongs to the CbiD family.</text>
</comment>
<evidence type="ECO:0000256" key="3">
    <source>
        <dbReference type="ARBA" id="ARBA00022679"/>
    </source>
</evidence>
<keyword evidence="7" id="KW-1185">Reference proteome</keyword>
<evidence type="ECO:0000313" key="6">
    <source>
        <dbReference type="EMBL" id="QJA06428.1"/>
    </source>
</evidence>
<name>A0A6H1WTC0_9BACT</name>